<organism evidence="1 2">
    <name type="scientific">Pseudonocardia aurantiaca</name>
    <dbReference type="NCBI Taxonomy" id="75290"/>
    <lineage>
        <taxon>Bacteria</taxon>
        <taxon>Bacillati</taxon>
        <taxon>Actinomycetota</taxon>
        <taxon>Actinomycetes</taxon>
        <taxon>Pseudonocardiales</taxon>
        <taxon>Pseudonocardiaceae</taxon>
        <taxon>Pseudonocardia</taxon>
    </lineage>
</organism>
<comment type="caution">
    <text evidence="1">The sequence shown here is derived from an EMBL/GenBank/DDBJ whole genome shotgun (WGS) entry which is preliminary data.</text>
</comment>
<protein>
    <submittedName>
        <fullName evidence="1">Uncharacterized protein</fullName>
    </submittedName>
</protein>
<dbReference type="EMBL" id="JBHUCP010000014">
    <property type="protein sequence ID" value="MFD1531621.1"/>
    <property type="molecule type" value="Genomic_DNA"/>
</dbReference>
<dbReference type="Proteomes" id="UP001597145">
    <property type="component" value="Unassembled WGS sequence"/>
</dbReference>
<sequence>MAPTTRHPLLVNHPPQARPAIRTHLQVSWCEHPAPRDVEEPIIRKLRPPLNVDHASGPTLDLIKAARQRYYASAGARPTV</sequence>
<proteinExistence type="predicted"/>
<dbReference type="RefSeq" id="WP_343979606.1">
    <property type="nucleotide sequence ID" value="NZ_BAAAJG010000011.1"/>
</dbReference>
<accession>A0ABW4FM90</accession>
<reference evidence="2" key="1">
    <citation type="journal article" date="2019" name="Int. J. Syst. Evol. Microbiol.">
        <title>The Global Catalogue of Microorganisms (GCM) 10K type strain sequencing project: providing services to taxonomists for standard genome sequencing and annotation.</title>
        <authorList>
            <consortium name="The Broad Institute Genomics Platform"/>
            <consortium name="The Broad Institute Genome Sequencing Center for Infectious Disease"/>
            <person name="Wu L."/>
            <person name="Ma J."/>
        </authorList>
    </citation>
    <scope>NUCLEOTIDE SEQUENCE [LARGE SCALE GENOMIC DNA]</scope>
    <source>
        <strain evidence="2">JCM 12165</strain>
    </source>
</reference>
<gene>
    <name evidence="1" type="ORF">ACFSCY_19480</name>
</gene>
<name>A0ABW4FM90_9PSEU</name>
<evidence type="ECO:0000313" key="2">
    <source>
        <dbReference type="Proteomes" id="UP001597145"/>
    </source>
</evidence>
<evidence type="ECO:0000313" key="1">
    <source>
        <dbReference type="EMBL" id="MFD1531621.1"/>
    </source>
</evidence>
<keyword evidence="2" id="KW-1185">Reference proteome</keyword>